<keyword evidence="1" id="KW-1133">Transmembrane helix</keyword>
<keyword evidence="1" id="KW-0472">Membrane</keyword>
<evidence type="ECO:0000256" key="1">
    <source>
        <dbReference type="SAM" id="Phobius"/>
    </source>
</evidence>
<dbReference type="Proteomes" id="UP001601059">
    <property type="component" value="Unassembled WGS sequence"/>
</dbReference>
<feature type="transmembrane region" description="Helical" evidence="1">
    <location>
        <begin position="46"/>
        <end position="66"/>
    </location>
</feature>
<organism evidence="2 3">
    <name type="scientific">Cytobacillus spartinae</name>
    <dbReference type="NCBI Taxonomy" id="3299023"/>
    <lineage>
        <taxon>Bacteria</taxon>
        <taxon>Bacillati</taxon>
        <taxon>Bacillota</taxon>
        <taxon>Bacilli</taxon>
        <taxon>Bacillales</taxon>
        <taxon>Bacillaceae</taxon>
        <taxon>Cytobacillus</taxon>
    </lineage>
</organism>
<evidence type="ECO:0000313" key="3">
    <source>
        <dbReference type="Proteomes" id="UP001601059"/>
    </source>
</evidence>
<keyword evidence="1" id="KW-0812">Transmembrane</keyword>
<accession>A0ABW6KFA5</accession>
<gene>
    <name evidence="2" type="ORF">ACFYKX_12350</name>
</gene>
<evidence type="ECO:0000313" key="2">
    <source>
        <dbReference type="EMBL" id="MFE8701387.1"/>
    </source>
</evidence>
<sequence length="78" mass="9188">MVTLAFLVVFIFLQSVIALIDMYLYKEDFLLVISTMFRIVPGTNEWMIYVTVFLGLLYSAGVDYRLKKNRKKLSRNEQ</sequence>
<dbReference type="EMBL" id="JBIACK010000005">
    <property type="protein sequence ID" value="MFE8701387.1"/>
    <property type="molecule type" value="Genomic_DNA"/>
</dbReference>
<dbReference type="RefSeq" id="WP_389361353.1">
    <property type="nucleotide sequence ID" value="NZ_JBIACK010000005.1"/>
</dbReference>
<proteinExistence type="predicted"/>
<comment type="caution">
    <text evidence="2">The sequence shown here is derived from an EMBL/GenBank/DDBJ whole genome shotgun (WGS) entry which is preliminary data.</text>
</comment>
<protein>
    <submittedName>
        <fullName evidence="2">Uncharacterized protein</fullName>
    </submittedName>
</protein>
<reference evidence="2 3" key="1">
    <citation type="submission" date="2024-08" db="EMBL/GenBank/DDBJ databases">
        <title>Two novel Cytobacillus novel species.</title>
        <authorList>
            <person name="Liu G."/>
        </authorList>
    </citation>
    <scope>NUCLEOTIDE SEQUENCE [LARGE SCALE GENOMIC DNA]</scope>
    <source>
        <strain evidence="2 3">FJAT-54145</strain>
    </source>
</reference>
<name>A0ABW6KFA5_9BACI</name>
<keyword evidence="3" id="KW-1185">Reference proteome</keyword>